<evidence type="ECO:0000256" key="7">
    <source>
        <dbReference type="ARBA" id="ARBA00023047"/>
    </source>
</evidence>
<name>A0A838Y6I5_9NEIS</name>
<evidence type="ECO:0000256" key="4">
    <source>
        <dbReference type="ARBA" id="ARBA00022475"/>
    </source>
</evidence>
<dbReference type="AlphaFoldDB" id="A0A838Y6I5"/>
<keyword evidence="5 9" id="KW-0812">Transmembrane</keyword>
<dbReference type="GO" id="GO:0015774">
    <property type="term" value="P:polysaccharide transport"/>
    <property type="evidence" value="ECO:0007669"/>
    <property type="project" value="UniProtKB-KW"/>
</dbReference>
<proteinExistence type="inferred from homology"/>
<evidence type="ECO:0000256" key="8">
    <source>
        <dbReference type="ARBA" id="ARBA00023136"/>
    </source>
</evidence>
<gene>
    <name evidence="11" type="ORF">H2Z84_07150</name>
</gene>
<reference evidence="11 12" key="1">
    <citation type="submission" date="2020-07" db="EMBL/GenBank/DDBJ databases">
        <title>Draft genome sequence of violacein-producing bacteria and related species.</title>
        <authorList>
            <person name="Wilson H.S."/>
            <person name="De Leon M.E."/>
        </authorList>
    </citation>
    <scope>NUCLEOTIDE SEQUENCE [LARGE SCALE GENOMIC DNA]</scope>
    <source>
        <strain evidence="11 12">HSC-21Su07</strain>
    </source>
</reference>
<keyword evidence="3" id="KW-0813">Transport</keyword>
<evidence type="ECO:0000256" key="5">
    <source>
        <dbReference type="ARBA" id="ARBA00022692"/>
    </source>
</evidence>
<dbReference type="Pfam" id="PF01061">
    <property type="entry name" value="ABC2_membrane"/>
    <property type="match status" value="1"/>
</dbReference>
<evidence type="ECO:0000313" key="12">
    <source>
        <dbReference type="Proteomes" id="UP000545606"/>
    </source>
</evidence>
<dbReference type="GO" id="GO:0005886">
    <property type="term" value="C:plasma membrane"/>
    <property type="evidence" value="ECO:0007669"/>
    <property type="project" value="UniProtKB-SubCell"/>
</dbReference>
<keyword evidence="4" id="KW-1003">Cell membrane</keyword>
<evidence type="ECO:0000256" key="6">
    <source>
        <dbReference type="ARBA" id="ARBA00022989"/>
    </source>
</evidence>
<evidence type="ECO:0000256" key="3">
    <source>
        <dbReference type="ARBA" id="ARBA00022448"/>
    </source>
</evidence>
<dbReference type="Proteomes" id="UP000545606">
    <property type="component" value="Unassembled WGS sequence"/>
</dbReference>
<dbReference type="PANTHER" id="PTHR30413">
    <property type="entry name" value="INNER MEMBRANE TRANSPORT PERMEASE"/>
    <property type="match status" value="1"/>
</dbReference>
<dbReference type="GO" id="GO:0140359">
    <property type="term" value="F:ABC-type transporter activity"/>
    <property type="evidence" value="ECO:0007669"/>
    <property type="project" value="InterPro"/>
</dbReference>
<dbReference type="PANTHER" id="PTHR30413:SF10">
    <property type="entry name" value="CAPSULE POLYSACCHARIDE EXPORT INNER-MEMBRANE PROTEIN CTRC"/>
    <property type="match status" value="1"/>
</dbReference>
<dbReference type="EMBL" id="JACERN010000022">
    <property type="protein sequence ID" value="MBA4708157.1"/>
    <property type="molecule type" value="Genomic_DNA"/>
</dbReference>
<feature type="transmembrane region" description="Helical" evidence="9">
    <location>
        <begin position="37"/>
        <end position="57"/>
    </location>
</feature>
<evidence type="ECO:0000256" key="2">
    <source>
        <dbReference type="ARBA" id="ARBA00007783"/>
    </source>
</evidence>
<keyword evidence="7" id="KW-0625">Polysaccharide transport</keyword>
<sequence>MFSNAIEDIKDAYHSRHLWLALGWQDIRLRYRRSKIGPFWITISMAITIAAMGPLYGMLFKNDLNTFIPRLTLGLILWGYMSGMMNDFSDSFAGSAHYIRQMKLPMSLFIFRIMWRHTIIMAHNLVIFVIELFLLPIQLNWHDLLFIPGIVLVAANLFWIGVLAGIFCTRFRDMQPIVSNLISLLFFVTPILWNVDQLSPTKQHLIYLNPFTGFLEITRQPLLGQFPAPWIWGFAIATLVVGTIIALALFSRYKHRIAYWI</sequence>
<protein>
    <submittedName>
        <fullName evidence="11">ABC transporter permease</fullName>
    </submittedName>
</protein>
<keyword evidence="7" id="KW-0762">Sugar transport</keyword>
<evidence type="ECO:0000256" key="1">
    <source>
        <dbReference type="ARBA" id="ARBA00004651"/>
    </source>
</evidence>
<keyword evidence="12" id="KW-1185">Reference proteome</keyword>
<accession>A0A838Y6I5</accession>
<dbReference type="RefSeq" id="WP_181835364.1">
    <property type="nucleotide sequence ID" value="NZ_JACERN010000022.1"/>
</dbReference>
<feature type="transmembrane region" description="Helical" evidence="9">
    <location>
        <begin position="77"/>
        <end position="99"/>
    </location>
</feature>
<comment type="subcellular location">
    <subcellularLocation>
        <location evidence="1">Cell membrane</location>
        <topology evidence="1">Multi-pass membrane protein</topology>
    </subcellularLocation>
</comment>
<organism evidence="11 12">
    <name type="scientific">Aquitalea aquatica</name>
    <dbReference type="NCBI Taxonomy" id="3044273"/>
    <lineage>
        <taxon>Bacteria</taxon>
        <taxon>Pseudomonadati</taxon>
        <taxon>Pseudomonadota</taxon>
        <taxon>Betaproteobacteria</taxon>
        <taxon>Neisseriales</taxon>
        <taxon>Chromobacteriaceae</taxon>
        <taxon>Aquitalea</taxon>
    </lineage>
</organism>
<feature type="transmembrane region" description="Helical" evidence="9">
    <location>
        <begin position="145"/>
        <end position="168"/>
    </location>
</feature>
<feature type="transmembrane region" description="Helical" evidence="9">
    <location>
        <begin position="230"/>
        <end position="250"/>
    </location>
</feature>
<feature type="domain" description="ABC-2 type transporter transmembrane" evidence="10">
    <location>
        <begin position="19"/>
        <end position="220"/>
    </location>
</feature>
<comment type="similarity">
    <text evidence="2">Belongs to the ABC-2 integral membrane protein family.</text>
</comment>
<evidence type="ECO:0000259" key="10">
    <source>
        <dbReference type="Pfam" id="PF01061"/>
    </source>
</evidence>
<comment type="caution">
    <text evidence="11">The sequence shown here is derived from an EMBL/GenBank/DDBJ whole genome shotgun (WGS) entry which is preliminary data.</text>
</comment>
<dbReference type="GO" id="GO:0015920">
    <property type="term" value="P:lipopolysaccharide transport"/>
    <property type="evidence" value="ECO:0007669"/>
    <property type="project" value="TreeGrafter"/>
</dbReference>
<keyword evidence="6 9" id="KW-1133">Transmembrane helix</keyword>
<feature type="transmembrane region" description="Helical" evidence="9">
    <location>
        <begin position="177"/>
        <end position="195"/>
    </location>
</feature>
<keyword evidence="8 9" id="KW-0472">Membrane</keyword>
<dbReference type="InterPro" id="IPR013525">
    <property type="entry name" value="ABC2_TM"/>
</dbReference>
<evidence type="ECO:0000256" key="9">
    <source>
        <dbReference type="SAM" id="Phobius"/>
    </source>
</evidence>
<evidence type="ECO:0000313" key="11">
    <source>
        <dbReference type="EMBL" id="MBA4708157.1"/>
    </source>
</evidence>